<dbReference type="SUPFAM" id="SSF49299">
    <property type="entry name" value="PKD domain"/>
    <property type="match status" value="1"/>
</dbReference>
<reference evidence="2" key="1">
    <citation type="journal article" date="2012" name="Science">
        <title>Fermentation, hydrogen, and sulfur metabolism in multiple uncultivated bacterial phyla.</title>
        <authorList>
            <person name="Wrighton K.C."/>
            <person name="Thomas B.C."/>
            <person name="Sharon I."/>
            <person name="Miller C.S."/>
            <person name="Castelle C.J."/>
            <person name="VerBerkmoes N.C."/>
            <person name="Wilkins M.J."/>
            <person name="Hettich R.L."/>
            <person name="Lipton M.S."/>
            <person name="Williams K.H."/>
            <person name="Long P.E."/>
            <person name="Banfield J.F."/>
        </authorList>
    </citation>
    <scope>NUCLEOTIDE SEQUENCE [LARGE SCALE GENOMIC DNA]</scope>
</reference>
<dbReference type="PROSITE" id="PS00018">
    <property type="entry name" value="EF_HAND_1"/>
    <property type="match status" value="1"/>
</dbReference>
<name>K2ADA9_9BACT</name>
<evidence type="ECO:0000313" key="2">
    <source>
        <dbReference type="EMBL" id="EKD66030.1"/>
    </source>
</evidence>
<dbReference type="InterPro" id="IPR013783">
    <property type="entry name" value="Ig-like_fold"/>
</dbReference>
<dbReference type="PROSITE" id="PS51272">
    <property type="entry name" value="SLH"/>
    <property type="match status" value="1"/>
</dbReference>
<comment type="caution">
    <text evidence="2">The sequence shown here is derived from an EMBL/GenBank/DDBJ whole genome shotgun (WGS) entry which is preliminary data.</text>
</comment>
<dbReference type="Gene3D" id="2.60.40.10">
    <property type="entry name" value="Immunoglobulins"/>
    <property type="match status" value="1"/>
</dbReference>
<gene>
    <name evidence="2" type="ORF">ACD_49C00067G0016</name>
</gene>
<dbReference type="CDD" id="cd00146">
    <property type="entry name" value="PKD"/>
    <property type="match status" value="1"/>
</dbReference>
<accession>K2ADA9</accession>
<dbReference type="InterPro" id="IPR001119">
    <property type="entry name" value="SLH_dom"/>
</dbReference>
<evidence type="ECO:0000259" key="1">
    <source>
        <dbReference type="PROSITE" id="PS51272"/>
    </source>
</evidence>
<dbReference type="EMBL" id="AMFJ01021653">
    <property type="protein sequence ID" value="EKD66030.1"/>
    <property type="molecule type" value="Genomic_DNA"/>
</dbReference>
<sequence length="542" mass="63601">MNKLELTLKIQKSIKVSLFLFLLSFSLLTSARWLPFTDVNKSDNFYSNLEYLYNMWIIKDNLSHKFNPNWLIRRDEFVGIVVWVWCKDCISPSISDILKYTSSPFVDVEKPNPYFYCISSGKEDWIIKWYLLDSNSKYICQNNKTYSETPFCPENNITRIEAVTVLLRTAKIWNDELNSNISRTTEISDVDDNWYGFAKKWIEVWILKINSDKKVFPNEYINKAEFINMAYKIFGINSCELKSNDNWDLSSEIKIYDKDNSGSCSWRWTLSNLSQTSATIYDFLWYTESSWNFSYSWEFTNLTTKEIIKKEGKCLNDFDLKTNWKWIIKLTIKDLGSSKVSTSYSQIFISSDDKAWIRANISANPIYGSGPLKIDFNSIVSWWDSKYTYSRDFWDSHISNLKNPTNIYLNPWVYTVILRVTDESNHEALASIQVEVVKNSDRDGDGVLDINDLCPLVSWPASNTGCPVLNEFSWIKKIENKCLQEKFSQNWFINWKLTCESCPCDFSIKFNAEIRTCDIIFPDIISKDETEIFSRWAIFEIK</sequence>
<dbReference type="AlphaFoldDB" id="K2ADA9"/>
<proteinExistence type="predicted"/>
<protein>
    <recommendedName>
        <fullName evidence="1">SLH domain-containing protein</fullName>
    </recommendedName>
</protein>
<feature type="domain" description="SLH" evidence="1">
    <location>
        <begin position="101"/>
        <end position="180"/>
    </location>
</feature>
<dbReference type="InterPro" id="IPR035986">
    <property type="entry name" value="PKD_dom_sf"/>
</dbReference>
<dbReference type="InterPro" id="IPR018247">
    <property type="entry name" value="EF_Hand_1_Ca_BS"/>
</dbReference>
<organism evidence="2">
    <name type="scientific">uncultured bacterium</name>
    <name type="common">gcode 4</name>
    <dbReference type="NCBI Taxonomy" id="1234023"/>
    <lineage>
        <taxon>Bacteria</taxon>
        <taxon>environmental samples</taxon>
    </lineage>
</organism>